<dbReference type="InterPro" id="IPR043743">
    <property type="entry name" value="DUF5688"/>
</dbReference>
<gene>
    <name evidence="1" type="ORF">SAMN02746066_02213</name>
</gene>
<accession>A0A1M7JE98</accession>
<dbReference type="EMBL" id="FRCP01000011">
    <property type="protein sequence ID" value="SHM51201.1"/>
    <property type="molecule type" value="Genomic_DNA"/>
</dbReference>
<protein>
    <submittedName>
        <fullName evidence="1">Uncharacterized protein</fullName>
    </submittedName>
</protein>
<keyword evidence="2" id="KW-1185">Reference proteome</keyword>
<dbReference type="STRING" id="1120996.SAMN02746066_02213"/>
<name>A0A1M7JE98_9FIRM</name>
<sequence>MQYEDFLAHMQACIEQMVTSNDQVQFHSIMKNNDVELNGVIFMKEGERVSPTIYLNPYYERYLKGESIPRLCKEIVELRVITMRENSLDEATEDMSLGRWKDKVIYRLVNRKSNKRRLEGVPFMQIVDLAITFHCLVRNNEEGIGSFIITRELMEGWNLTVRELYQLAGVNTPRLFPSSIKTMEDVLQDMLEPMKEEIVDEDHEQEIPFQVESPHSMYILSNSNGINGASALLYPEVIENFSNTIKSNVYILPSSIHEVILVPFQEEIDKSQLIQMVNEVNETQVAKEEVLSSSVYYYDRLRKELTV</sequence>
<dbReference type="Proteomes" id="UP000184038">
    <property type="component" value="Unassembled WGS sequence"/>
</dbReference>
<evidence type="ECO:0000313" key="2">
    <source>
        <dbReference type="Proteomes" id="UP000184038"/>
    </source>
</evidence>
<dbReference type="RefSeq" id="WP_073287606.1">
    <property type="nucleotide sequence ID" value="NZ_FRCP01000011.1"/>
</dbReference>
<dbReference type="AlphaFoldDB" id="A0A1M7JE98"/>
<organism evidence="1 2">
    <name type="scientific">Anaerosporobacter mobilis DSM 15930</name>
    <dbReference type="NCBI Taxonomy" id="1120996"/>
    <lineage>
        <taxon>Bacteria</taxon>
        <taxon>Bacillati</taxon>
        <taxon>Bacillota</taxon>
        <taxon>Clostridia</taxon>
        <taxon>Lachnospirales</taxon>
        <taxon>Lachnospiraceae</taxon>
        <taxon>Anaerosporobacter</taxon>
    </lineage>
</organism>
<proteinExistence type="predicted"/>
<evidence type="ECO:0000313" key="1">
    <source>
        <dbReference type="EMBL" id="SHM51201.1"/>
    </source>
</evidence>
<reference evidence="1 2" key="1">
    <citation type="submission" date="2016-11" db="EMBL/GenBank/DDBJ databases">
        <authorList>
            <person name="Jaros S."/>
            <person name="Januszkiewicz K."/>
            <person name="Wedrychowicz H."/>
        </authorList>
    </citation>
    <scope>NUCLEOTIDE SEQUENCE [LARGE SCALE GENOMIC DNA]</scope>
    <source>
        <strain evidence="1 2">DSM 15930</strain>
    </source>
</reference>
<dbReference type="Pfam" id="PF18941">
    <property type="entry name" value="DUF5688"/>
    <property type="match status" value="1"/>
</dbReference>
<dbReference type="OrthoDB" id="1655031at2"/>